<dbReference type="OrthoDB" id="58366at2759"/>
<evidence type="ECO:0000256" key="1">
    <source>
        <dbReference type="SAM" id="MobiDB-lite"/>
    </source>
</evidence>
<accession>A0A9W6XH13</accession>
<organism evidence="2 3">
    <name type="scientific">Phytophthora fragariaefolia</name>
    <dbReference type="NCBI Taxonomy" id="1490495"/>
    <lineage>
        <taxon>Eukaryota</taxon>
        <taxon>Sar</taxon>
        <taxon>Stramenopiles</taxon>
        <taxon>Oomycota</taxon>
        <taxon>Peronosporomycetes</taxon>
        <taxon>Peronosporales</taxon>
        <taxon>Peronosporaceae</taxon>
        <taxon>Phytophthora</taxon>
    </lineage>
</organism>
<evidence type="ECO:0000313" key="3">
    <source>
        <dbReference type="Proteomes" id="UP001165121"/>
    </source>
</evidence>
<sequence>MEAKRTAAVSESELNKASKGLHATKGTREHSDSLEFDPVVAEKLEALYEKLDGDIQAIFEVRPFEVQQLLHEVLRSSLLTSSLTSGGCCFEGAGRESTQSTEVSADVGRRVRQEVCARLLHDG</sequence>
<dbReference type="EMBL" id="BSXT01001129">
    <property type="protein sequence ID" value="GMF39039.1"/>
    <property type="molecule type" value="Genomic_DNA"/>
</dbReference>
<proteinExistence type="predicted"/>
<comment type="caution">
    <text evidence="2">The sequence shown here is derived from an EMBL/GenBank/DDBJ whole genome shotgun (WGS) entry which is preliminary data.</text>
</comment>
<dbReference type="Proteomes" id="UP001165121">
    <property type="component" value="Unassembled WGS sequence"/>
</dbReference>
<evidence type="ECO:0000313" key="2">
    <source>
        <dbReference type="EMBL" id="GMF39039.1"/>
    </source>
</evidence>
<protein>
    <submittedName>
        <fullName evidence="2">Unnamed protein product</fullName>
    </submittedName>
</protein>
<reference evidence="2" key="1">
    <citation type="submission" date="2023-04" db="EMBL/GenBank/DDBJ databases">
        <title>Phytophthora fragariaefolia NBRC 109709.</title>
        <authorList>
            <person name="Ichikawa N."/>
            <person name="Sato H."/>
            <person name="Tonouchi N."/>
        </authorList>
    </citation>
    <scope>NUCLEOTIDE SEQUENCE</scope>
    <source>
        <strain evidence="2">NBRC 109709</strain>
    </source>
</reference>
<keyword evidence="3" id="KW-1185">Reference proteome</keyword>
<name>A0A9W6XH13_9STRA</name>
<gene>
    <name evidence="2" type="ORF">Pfra01_001146400</name>
</gene>
<dbReference type="AlphaFoldDB" id="A0A9W6XH13"/>
<feature type="region of interest" description="Disordered" evidence="1">
    <location>
        <begin position="1"/>
        <end position="33"/>
    </location>
</feature>